<evidence type="ECO:0000313" key="1">
    <source>
        <dbReference type="EMBL" id="KAG5591629.1"/>
    </source>
</evidence>
<accession>A0A9J5XUW7</accession>
<comment type="caution">
    <text evidence="1">The sequence shown here is derived from an EMBL/GenBank/DDBJ whole genome shotgun (WGS) entry which is preliminary data.</text>
</comment>
<protein>
    <submittedName>
        <fullName evidence="1">Uncharacterized protein</fullName>
    </submittedName>
</protein>
<proteinExistence type="predicted"/>
<dbReference type="AlphaFoldDB" id="A0A9J5XUW7"/>
<evidence type="ECO:0000313" key="2">
    <source>
        <dbReference type="Proteomes" id="UP000824120"/>
    </source>
</evidence>
<reference evidence="1 2" key="1">
    <citation type="submission" date="2020-09" db="EMBL/GenBank/DDBJ databases">
        <title>De no assembly of potato wild relative species, Solanum commersonii.</title>
        <authorList>
            <person name="Cho K."/>
        </authorList>
    </citation>
    <scope>NUCLEOTIDE SEQUENCE [LARGE SCALE GENOMIC DNA]</scope>
    <source>
        <strain evidence="1">LZ3.2</strain>
        <tissue evidence="1">Leaf</tissue>
    </source>
</reference>
<dbReference type="EMBL" id="JACXVP010000008">
    <property type="protein sequence ID" value="KAG5591629.1"/>
    <property type="molecule type" value="Genomic_DNA"/>
</dbReference>
<dbReference type="Proteomes" id="UP000824120">
    <property type="component" value="Chromosome 8"/>
</dbReference>
<name>A0A9J5XUW7_SOLCO</name>
<gene>
    <name evidence="1" type="ORF">H5410_042143</name>
</gene>
<keyword evidence="2" id="KW-1185">Reference proteome</keyword>
<sequence>MVIGSSWVQLERVNPRHFPTYSARERVNGLRRRLCLKAATRCSRETKLIRGPQINKKTRNLKPTILTDKISHSETNEINEIPFRHSKLQKTPKVTFLTT</sequence>
<organism evidence="1 2">
    <name type="scientific">Solanum commersonii</name>
    <name type="common">Commerson's wild potato</name>
    <name type="synonym">Commerson's nightshade</name>
    <dbReference type="NCBI Taxonomy" id="4109"/>
    <lineage>
        <taxon>Eukaryota</taxon>
        <taxon>Viridiplantae</taxon>
        <taxon>Streptophyta</taxon>
        <taxon>Embryophyta</taxon>
        <taxon>Tracheophyta</taxon>
        <taxon>Spermatophyta</taxon>
        <taxon>Magnoliopsida</taxon>
        <taxon>eudicotyledons</taxon>
        <taxon>Gunneridae</taxon>
        <taxon>Pentapetalae</taxon>
        <taxon>asterids</taxon>
        <taxon>lamiids</taxon>
        <taxon>Solanales</taxon>
        <taxon>Solanaceae</taxon>
        <taxon>Solanoideae</taxon>
        <taxon>Solaneae</taxon>
        <taxon>Solanum</taxon>
    </lineage>
</organism>